<dbReference type="InterPro" id="IPR016072">
    <property type="entry name" value="Skp1_comp_dimer"/>
</dbReference>
<gene>
    <name evidence="4" type="ORF">CKAN_00892800</name>
</gene>
<sequence length="79" mass="9122">MIRMIVPTTSSPSPKSRPPSSLGSSNGGRNTPKWRTTMRRRKSSANYLDIKYLLDLTVKNDFTTEEEEEIRKENSWAFE</sequence>
<evidence type="ECO:0000259" key="3">
    <source>
        <dbReference type="Pfam" id="PF01466"/>
    </source>
</evidence>
<dbReference type="EMBL" id="QPKB01000003">
    <property type="protein sequence ID" value="RWR80296.1"/>
    <property type="molecule type" value="Genomic_DNA"/>
</dbReference>
<organism evidence="4 5">
    <name type="scientific">Cinnamomum micranthum f. kanehirae</name>
    <dbReference type="NCBI Taxonomy" id="337451"/>
    <lineage>
        <taxon>Eukaryota</taxon>
        <taxon>Viridiplantae</taxon>
        <taxon>Streptophyta</taxon>
        <taxon>Embryophyta</taxon>
        <taxon>Tracheophyta</taxon>
        <taxon>Spermatophyta</taxon>
        <taxon>Magnoliopsida</taxon>
        <taxon>Magnoliidae</taxon>
        <taxon>Laurales</taxon>
        <taxon>Lauraceae</taxon>
        <taxon>Cinnamomum</taxon>
    </lineage>
</organism>
<dbReference type="GO" id="GO:0006511">
    <property type="term" value="P:ubiquitin-dependent protein catabolic process"/>
    <property type="evidence" value="ECO:0007669"/>
    <property type="project" value="InterPro"/>
</dbReference>
<dbReference type="Gene3D" id="3.30.710.10">
    <property type="entry name" value="Potassium Channel Kv1.1, Chain A"/>
    <property type="match status" value="1"/>
</dbReference>
<dbReference type="InterPro" id="IPR011333">
    <property type="entry name" value="SKP1/BTB/POZ_sf"/>
</dbReference>
<dbReference type="InterPro" id="IPR036296">
    <property type="entry name" value="SKP1-like_dim_sf"/>
</dbReference>
<dbReference type="Proteomes" id="UP000283530">
    <property type="component" value="Unassembled WGS sequence"/>
</dbReference>
<feature type="domain" description="SKP1 component dimerisation" evidence="3">
    <location>
        <begin position="57"/>
        <end position="77"/>
    </location>
</feature>
<name>A0A3S3N3U7_9MAGN</name>
<feature type="compositionally biased region" description="Low complexity" evidence="2">
    <location>
        <begin position="10"/>
        <end position="24"/>
    </location>
</feature>
<evidence type="ECO:0000256" key="1">
    <source>
        <dbReference type="ARBA" id="ARBA00004906"/>
    </source>
</evidence>
<keyword evidence="5" id="KW-1185">Reference proteome</keyword>
<protein>
    <submittedName>
        <fullName evidence="4">SKP1-like protein 1B</fullName>
    </submittedName>
</protein>
<feature type="region of interest" description="Disordered" evidence="2">
    <location>
        <begin position="1"/>
        <end position="41"/>
    </location>
</feature>
<dbReference type="Pfam" id="PF01466">
    <property type="entry name" value="Skp1"/>
    <property type="match status" value="1"/>
</dbReference>
<evidence type="ECO:0000256" key="2">
    <source>
        <dbReference type="SAM" id="MobiDB-lite"/>
    </source>
</evidence>
<dbReference type="STRING" id="337451.A0A3S3N3U7"/>
<evidence type="ECO:0000313" key="5">
    <source>
        <dbReference type="Proteomes" id="UP000283530"/>
    </source>
</evidence>
<reference evidence="4 5" key="1">
    <citation type="journal article" date="2019" name="Nat. Plants">
        <title>Stout camphor tree genome fills gaps in understanding of flowering plant genome evolution.</title>
        <authorList>
            <person name="Chaw S.M."/>
            <person name="Liu Y.C."/>
            <person name="Wu Y.W."/>
            <person name="Wang H.Y."/>
            <person name="Lin C.I."/>
            <person name="Wu C.S."/>
            <person name="Ke H.M."/>
            <person name="Chang L.Y."/>
            <person name="Hsu C.Y."/>
            <person name="Yang H.T."/>
            <person name="Sudianto E."/>
            <person name="Hsu M.H."/>
            <person name="Wu K.P."/>
            <person name="Wang L.N."/>
            <person name="Leebens-Mack J.H."/>
            <person name="Tsai I.J."/>
        </authorList>
    </citation>
    <scope>NUCLEOTIDE SEQUENCE [LARGE SCALE GENOMIC DNA]</scope>
    <source>
        <strain evidence="5">cv. Chaw 1501</strain>
        <tissue evidence="4">Young leaves</tissue>
    </source>
</reference>
<proteinExistence type="predicted"/>
<comment type="pathway">
    <text evidence="1">Protein modification; protein ubiquitination.</text>
</comment>
<accession>A0A3S3N3U7</accession>
<dbReference type="SUPFAM" id="SSF81382">
    <property type="entry name" value="Skp1 dimerisation domain-like"/>
    <property type="match status" value="1"/>
</dbReference>
<dbReference type="AlphaFoldDB" id="A0A3S3N3U7"/>
<evidence type="ECO:0000313" key="4">
    <source>
        <dbReference type="EMBL" id="RWR80296.1"/>
    </source>
</evidence>
<comment type="caution">
    <text evidence="4">The sequence shown here is derived from an EMBL/GenBank/DDBJ whole genome shotgun (WGS) entry which is preliminary data.</text>
</comment>